<proteinExistence type="predicted"/>
<evidence type="ECO:0000313" key="1">
    <source>
        <dbReference type="EMBL" id="TGX83166.1"/>
    </source>
</evidence>
<name>A0AC61QRV7_9BACT</name>
<sequence length="148" mass="16951">MTNYNSNEFNITPAVIRNVLWGIGAVIVVTISMAFIRPWYNVWSQEMEGKAEFAKAEQNRKIKIEEARANLEAEKLNAQAEIERAKGAAEAIRIENGSITPTYIQYLWVRQQSDLSNKTVIYVPTETNLPILESTRMNNLFQNRDSNQ</sequence>
<accession>A0AC61QRV7</accession>
<comment type="caution">
    <text evidence="1">The sequence shown here is derived from an EMBL/GenBank/DDBJ whole genome shotgun (WGS) entry which is preliminary data.</text>
</comment>
<reference evidence="1" key="1">
    <citation type="submission" date="2019-04" db="EMBL/GenBank/DDBJ databases">
        <title>Microbes associate with the intestines of laboratory mice.</title>
        <authorList>
            <person name="Navarre W."/>
            <person name="Wong E."/>
            <person name="Huang K."/>
            <person name="Tropini C."/>
            <person name="Ng K."/>
            <person name="Yu B."/>
        </authorList>
    </citation>
    <scope>NUCLEOTIDE SEQUENCE</scope>
    <source>
        <strain evidence="1">NM73_A23</strain>
    </source>
</reference>
<evidence type="ECO:0000313" key="2">
    <source>
        <dbReference type="Proteomes" id="UP000308886"/>
    </source>
</evidence>
<protein>
    <submittedName>
        <fullName evidence="1">Uncharacterized protein</fullName>
    </submittedName>
</protein>
<dbReference type="EMBL" id="SRZC01000005">
    <property type="protein sequence ID" value="TGX83166.1"/>
    <property type="molecule type" value="Genomic_DNA"/>
</dbReference>
<dbReference type="Proteomes" id="UP000308886">
    <property type="component" value="Unassembled WGS sequence"/>
</dbReference>
<keyword evidence="2" id="KW-1185">Reference proteome</keyword>
<organism evidence="1 2">
    <name type="scientific">Palleniella muris</name>
    <dbReference type="NCBI Taxonomy" id="3038145"/>
    <lineage>
        <taxon>Bacteria</taxon>
        <taxon>Pseudomonadati</taxon>
        <taxon>Bacteroidota</taxon>
        <taxon>Bacteroidia</taxon>
        <taxon>Bacteroidales</taxon>
        <taxon>Prevotellaceae</taxon>
        <taxon>Palleniella</taxon>
    </lineage>
</organism>
<gene>
    <name evidence="1" type="ORF">E5358_04270</name>
</gene>